<sequence length="122" mass="12975">MRNGMYGTKPFAGYGPGRGIPHNGNGDMPMMQAMGTGMGYGGNGMMMGKMMEPMMMNRMGGGAGHNINVVMNSNQIAFGGGIHTGNGMSMEMANRARPEAILGFQLNQVTMMLQNPQLNKPV</sequence>
<accession>A0A0L0UKN7</accession>
<dbReference type="Proteomes" id="UP000054564">
    <property type="component" value="Unassembled WGS sequence"/>
</dbReference>
<comment type="caution">
    <text evidence="1">The sequence shown here is derived from an EMBL/GenBank/DDBJ whole genome shotgun (WGS) entry which is preliminary data.</text>
</comment>
<gene>
    <name evidence="1" type="ORF">PSTG_19069</name>
</gene>
<proteinExistence type="predicted"/>
<keyword evidence="2" id="KW-1185">Reference proteome</keyword>
<dbReference type="EMBL" id="AJIL01004953">
    <property type="protein sequence ID" value="KNE87546.1"/>
    <property type="molecule type" value="Genomic_DNA"/>
</dbReference>
<name>A0A0L0UKN7_9BASI</name>
<reference evidence="2" key="1">
    <citation type="submission" date="2014-03" db="EMBL/GenBank/DDBJ databases">
        <title>The Genome Sequence of Puccinia striiformis f. sp. tritici PST-78.</title>
        <authorList>
            <consortium name="The Broad Institute Genome Sequencing Platform"/>
            <person name="Cuomo C."/>
            <person name="Hulbert S."/>
            <person name="Chen X."/>
            <person name="Walker B."/>
            <person name="Young S.K."/>
            <person name="Zeng Q."/>
            <person name="Gargeya S."/>
            <person name="Fitzgerald M."/>
            <person name="Haas B."/>
            <person name="Abouelleil A."/>
            <person name="Alvarado L."/>
            <person name="Arachchi H.M."/>
            <person name="Berlin A.M."/>
            <person name="Chapman S.B."/>
            <person name="Goldberg J."/>
            <person name="Griggs A."/>
            <person name="Gujja S."/>
            <person name="Hansen M."/>
            <person name="Howarth C."/>
            <person name="Imamovic A."/>
            <person name="Larimer J."/>
            <person name="McCowan C."/>
            <person name="Montmayeur A."/>
            <person name="Murphy C."/>
            <person name="Neiman D."/>
            <person name="Pearson M."/>
            <person name="Priest M."/>
            <person name="Roberts A."/>
            <person name="Saif S."/>
            <person name="Shea T."/>
            <person name="Sisk P."/>
            <person name="Sykes S."/>
            <person name="Wortman J."/>
            <person name="Nusbaum C."/>
            <person name="Birren B."/>
        </authorList>
    </citation>
    <scope>NUCLEOTIDE SEQUENCE [LARGE SCALE GENOMIC DNA]</scope>
    <source>
        <strain evidence="2">race PST-78</strain>
    </source>
</reference>
<dbReference type="STRING" id="1165861.A0A0L0UKN7"/>
<evidence type="ECO:0000313" key="2">
    <source>
        <dbReference type="Proteomes" id="UP000054564"/>
    </source>
</evidence>
<dbReference type="AlphaFoldDB" id="A0A0L0UKN7"/>
<protein>
    <submittedName>
        <fullName evidence="1">Uncharacterized protein</fullName>
    </submittedName>
</protein>
<evidence type="ECO:0000313" key="1">
    <source>
        <dbReference type="EMBL" id="KNE87546.1"/>
    </source>
</evidence>
<organism evidence="1 2">
    <name type="scientific">Puccinia striiformis f. sp. tritici PST-78</name>
    <dbReference type="NCBI Taxonomy" id="1165861"/>
    <lineage>
        <taxon>Eukaryota</taxon>
        <taxon>Fungi</taxon>
        <taxon>Dikarya</taxon>
        <taxon>Basidiomycota</taxon>
        <taxon>Pucciniomycotina</taxon>
        <taxon>Pucciniomycetes</taxon>
        <taxon>Pucciniales</taxon>
        <taxon>Pucciniaceae</taxon>
        <taxon>Puccinia</taxon>
    </lineage>
</organism>